<dbReference type="Pfam" id="PF02518">
    <property type="entry name" value="HATPase_c"/>
    <property type="match status" value="1"/>
</dbReference>
<dbReference type="Gene3D" id="3.30.565.10">
    <property type="entry name" value="Histidine kinase-like ATPase, C-terminal domain"/>
    <property type="match status" value="1"/>
</dbReference>
<sequence>MSATNASRNGCEAEAAEVPVATPEVEADKPARSRSALARNEELARAEKMRREFSANVSHEMKTPLQVISGYAELMANGLVPPEDVPRFAQLIYEESQAMRALIDDVLILSRLDEMAPGDNETEAVNLEEVASRVVERLTKLAADAGVTVGLKAEPVIIRGNETLLKQMIYNLVENAIRYNRENGRVFVEVYAEDVAGAEDASGRGFVHGVAPGEGDAEEGVKAAAPVHMGVIRVNDTGAGIPADKLEKIFERFYRLEKSRSKELGGTGLGLAIVKHAALYHGGEVSVESEEDVGTRFTVRLPIG</sequence>
<dbReference type="SUPFAM" id="SSF47384">
    <property type="entry name" value="Homodimeric domain of signal transducing histidine kinase"/>
    <property type="match status" value="1"/>
</dbReference>
<dbReference type="PROSITE" id="PS50109">
    <property type="entry name" value="HIS_KIN"/>
    <property type="match status" value="1"/>
</dbReference>
<dbReference type="GO" id="GO:0000155">
    <property type="term" value="F:phosphorelay sensor kinase activity"/>
    <property type="evidence" value="ECO:0007669"/>
    <property type="project" value="InterPro"/>
</dbReference>
<evidence type="ECO:0000256" key="8">
    <source>
        <dbReference type="ARBA" id="ARBA00039401"/>
    </source>
</evidence>
<feature type="region of interest" description="Disordered" evidence="9">
    <location>
        <begin position="1"/>
        <end position="38"/>
    </location>
</feature>
<name>A0A3N0AXP6_9ACTN</name>
<dbReference type="SMART" id="SM00388">
    <property type="entry name" value="HisKA"/>
    <property type="match status" value="1"/>
</dbReference>
<dbReference type="InterPro" id="IPR004358">
    <property type="entry name" value="Sig_transdc_His_kin-like_C"/>
</dbReference>
<keyword evidence="7" id="KW-0902">Two-component regulatory system</keyword>
<evidence type="ECO:0000256" key="7">
    <source>
        <dbReference type="ARBA" id="ARBA00023012"/>
    </source>
</evidence>
<dbReference type="InterPro" id="IPR036890">
    <property type="entry name" value="HATPase_C_sf"/>
</dbReference>
<dbReference type="Pfam" id="PF00512">
    <property type="entry name" value="HisKA"/>
    <property type="match status" value="1"/>
</dbReference>
<dbReference type="InterPro" id="IPR003594">
    <property type="entry name" value="HATPase_dom"/>
</dbReference>
<keyword evidence="6" id="KW-0418">Kinase</keyword>
<evidence type="ECO:0000256" key="1">
    <source>
        <dbReference type="ARBA" id="ARBA00000085"/>
    </source>
</evidence>
<evidence type="ECO:0000256" key="9">
    <source>
        <dbReference type="SAM" id="MobiDB-lite"/>
    </source>
</evidence>
<dbReference type="Proteomes" id="UP000278327">
    <property type="component" value="Unassembled WGS sequence"/>
</dbReference>
<feature type="domain" description="Histidine kinase" evidence="10">
    <location>
        <begin position="56"/>
        <end position="304"/>
    </location>
</feature>
<comment type="subcellular location">
    <subcellularLocation>
        <location evidence="2">Cell membrane</location>
    </subcellularLocation>
</comment>
<evidence type="ECO:0000313" key="11">
    <source>
        <dbReference type="EMBL" id="RNL39329.1"/>
    </source>
</evidence>
<dbReference type="InterPro" id="IPR036097">
    <property type="entry name" value="HisK_dim/P_sf"/>
</dbReference>
<feature type="compositionally biased region" description="Low complexity" evidence="9">
    <location>
        <begin position="12"/>
        <end position="24"/>
    </location>
</feature>
<dbReference type="SUPFAM" id="SSF55874">
    <property type="entry name" value="ATPase domain of HSP90 chaperone/DNA topoisomerase II/histidine kinase"/>
    <property type="match status" value="1"/>
</dbReference>
<evidence type="ECO:0000313" key="12">
    <source>
        <dbReference type="Proteomes" id="UP000278327"/>
    </source>
</evidence>
<dbReference type="GO" id="GO:0004721">
    <property type="term" value="F:phosphoprotein phosphatase activity"/>
    <property type="evidence" value="ECO:0007669"/>
    <property type="project" value="TreeGrafter"/>
</dbReference>
<dbReference type="Gene3D" id="1.10.287.130">
    <property type="match status" value="1"/>
</dbReference>
<comment type="caution">
    <text evidence="11">The sequence shown here is derived from an EMBL/GenBank/DDBJ whole genome shotgun (WGS) entry which is preliminary data.</text>
</comment>
<dbReference type="AlphaFoldDB" id="A0A3N0AXP6"/>
<accession>A0A3N0AXP6</accession>
<evidence type="ECO:0000256" key="6">
    <source>
        <dbReference type="ARBA" id="ARBA00022777"/>
    </source>
</evidence>
<dbReference type="EC" id="2.7.13.3" evidence="3"/>
<dbReference type="EMBL" id="QICA01000003">
    <property type="protein sequence ID" value="RNL39329.1"/>
    <property type="molecule type" value="Genomic_DNA"/>
</dbReference>
<reference evidence="11 12" key="1">
    <citation type="journal article" date="2019" name="Microbiol. Resour. Announc.">
        <title>Draft Genome Sequences of Type Strains of Gordonibacter faecihominis, Paraeggerthella hongkongensis, Parvibacter caecicola,Slackia equolifaciens, Slackia faecicanis, and Slackia isoflavoniconvertens.</title>
        <authorList>
            <person name="Danylec N."/>
            <person name="Stoll D.A."/>
            <person name="Dotsch A."/>
            <person name="Huch M."/>
        </authorList>
    </citation>
    <scope>NUCLEOTIDE SEQUENCE [LARGE SCALE GENOMIC DNA]</scope>
    <source>
        <strain evidence="11 12">DSM 18785</strain>
    </source>
</reference>
<dbReference type="FunFam" id="1.10.287.130:FF:000001">
    <property type="entry name" value="Two-component sensor histidine kinase"/>
    <property type="match status" value="1"/>
</dbReference>
<evidence type="ECO:0000256" key="3">
    <source>
        <dbReference type="ARBA" id="ARBA00012438"/>
    </source>
</evidence>
<dbReference type="PANTHER" id="PTHR45453">
    <property type="entry name" value="PHOSPHATE REGULON SENSOR PROTEIN PHOR"/>
    <property type="match status" value="1"/>
</dbReference>
<evidence type="ECO:0000256" key="2">
    <source>
        <dbReference type="ARBA" id="ARBA00004236"/>
    </source>
</evidence>
<dbReference type="InterPro" id="IPR050351">
    <property type="entry name" value="BphY/WalK/GraS-like"/>
</dbReference>
<evidence type="ECO:0000259" key="10">
    <source>
        <dbReference type="PROSITE" id="PS50109"/>
    </source>
</evidence>
<dbReference type="PRINTS" id="PR00344">
    <property type="entry name" value="BCTRLSENSOR"/>
</dbReference>
<keyword evidence="4" id="KW-0597">Phosphoprotein</keyword>
<keyword evidence="12" id="KW-1185">Reference proteome</keyword>
<evidence type="ECO:0000256" key="4">
    <source>
        <dbReference type="ARBA" id="ARBA00022553"/>
    </source>
</evidence>
<dbReference type="RefSeq" id="WP_117283635.1">
    <property type="nucleotide sequence ID" value="NZ_JAMTCE010000011.1"/>
</dbReference>
<organism evidence="11 12">
    <name type="scientific">Adlercreutzia equolifaciens subsp. celatus DSM 18785</name>
    <dbReference type="NCBI Taxonomy" id="1121021"/>
    <lineage>
        <taxon>Bacteria</taxon>
        <taxon>Bacillati</taxon>
        <taxon>Actinomycetota</taxon>
        <taxon>Coriobacteriia</taxon>
        <taxon>Eggerthellales</taxon>
        <taxon>Eggerthellaceae</taxon>
        <taxon>Adlercreutzia</taxon>
    </lineage>
</organism>
<comment type="catalytic activity">
    <reaction evidence="1">
        <text>ATP + protein L-histidine = ADP + protein N-phospho-L-histidine.</text>
        <dbReference type="EC" id="2.7.13.3"/>
    </reaction>
</comment>
<dbReference type="InterPro" id="IPR003661">
    <property type="entry name" value="HisK_dim/P_dom"/>
</dbReference>
<proteinExistence type="predicted"/>
<dbReference type="GO" id="GO:0016036">
    <property type="term" value="P:cellular response to phosphate starvation"/>
    <property type="evidence" value="ECO:0007669"/>
    <property type="project" value="TreeGrafter"/>
</dbReference>
<dbReference type="GO" id="GO:0005886">
    <property type="term" value="C:plasma membrane"/>
    <property type="evidence" value="ECO:0007669"/>
    <property type="project" value="UniProtKB-SubCell"/>
</dbReference>
<gene>
    <name evidence="11" type="ORF">DMP10_02795</name>
</gene>
<dbReference type="CDD" id="cd00082">
    <property type="entry name" value="HisKA"/>
    <property type="match status" value="1"/>
</dbReference>
<evidence type="ECO:0000256" key="5">
    <source>
        <dbReference type="ARBA" id="ARBA00022679"/>
    </source>
</evidence>
<dbReference type="CDD" id="cd00075">
    <property type="entry name" value="HATPase"/>
    <property type="match status" value="1"/>
</dbReference>
<keyword evidence="5" id="KW-0808">Transferase</keyword>
<dbReference type="SMART" id="SM00387">
    <property type="entry name" value="HATPase_c"/>
    <property type="match status" value="1"/>
</dbReference>
<protein>
    <recommendedName>
        <fullName evidence="8">Sensor-like histidine kinase SenX3</fullName>
        <ecNumber evidence="3">2.7.13.3</ecNumber>
    </recommendedName>
</protein>
<dbReference type="InterPro" id="IPR005467">
    <property type="entry name" value="His_kinase_dom"/>
</dbReference>
<dbReference type="PANTHER" id="PTHR45453:SF1">
    <property type="entry name" value="PHOSPHATE REGULON SENSOR PROTEIN PHOR"/>
    <property type="match status" value="1"/>
</dbReference>